<keyword evidence="3" id="KW-1185">Reference proteome</keyword>
<dbReference type="InterPro" id="IPR012340">
    <property type="entry name" value="NA-bd_OB-fold"/>
</dbReference>
<dbReference type="SUPFAM" id="SSF50249">
    <property type="entry name" value="Nucleic acid-binding proteins"/>
    <property type="match status" value="1"/>
</dbReference>
<dbReference type="Pfam" id="PF00575">
    <property type="entry name" value="S1"/>
    <property type="match status" value="1"/>
</dbReference>
<dbReference type="InterPro" id="IPR050437">
    <property type="entry name" value="Ribos_protein_bS1-like"/>
</dbReference>
<dbReference type="Pfam" id="PF09371">
    <property type="entry name" value="Tex_N"/>
    <property type="match status" value="1"/>
</dbReference>
<dbReference type="Pfam" id="PF12836">
    <property type="entry name" value="HHH_3"/>
    <property type="match status" value="1"/>
</dbReference>
<dbReference type="InterPro" id="IPR010994">
    <property type="entry name" value="RuvA_2-like"/>
</dbReference>
<dbReference type="SUPFAM" id="SSF47781">
    <property type="entry name" value="RuvA domain 2-like"/>
    <property type="match status" value="2"/>
</dbReference>
<dbReference type="GO" id="GO:0006412">
    <property type="term" value="P:translation"/>
    <property type="evidence" value="ECO:0007669"/>
    <property type="project" value="TreeGrafter"/>
</dbReference>
<dbReference type="PANTHER" id="PTHR10724">
    <property type="entry name" value="30S RIBOSOMAL PROTEIN S1"/>
    <property type="match status" value="1"/>
</dbReference>
<dbReference type="FunFam" id="2.40.50.140:FF:000051">
    <property type="entry name" value="RNA-binding transcriptional accessory protein"/>
    <property type="match status" value="1"/>
</dbReference>
<dbReference type="GO" id="GO:0006139">
    <property type="term" value="P:nucleobase-containing compound metabolic process"/>
    <property type="evidence" value="ECO:0007669"/>
    <property type="project" value="InterPro"/>
</dbReference>
<dbReference type="InterPro" id="IPR044146">
    <property type="entry name" value="S1_Tex"/>
</dbReference>
<dbReference type="Gene3D" id="2.40.50.140">
    <property type="entry name" value="Nucleic acid-binding proteins"/>
    <property type="match status" value="1"/>
</dbReference>
<evidence type="ECO:0000313" key="3">
    <source>
        <dbReference type="Proteomes" id="UP000017148"/>
    </source>
</evidence>
<dbReference type="Pfam" id="PF22706">
    <property type="entry name" value="Tex_central_region"/>
    <property type="match status" value="1"/>
</dbReference>
<proteinExistence type="predicted"/>
<dbReference type="STRING" id="1313304.CALK_1628"/>
<dbReference type="SUPFAM" id="SSF53098">
    <property type="entry name" value="Ribonuclease H-like"/>
    <property type="match status" value="1"/>
</dbReference>
<dbReference type="GO" id="GO:0003735">
    <property type="term" value="F:structural constituent of ribosome"/>
    <property type="evidence" value="ECO:0007669"/>
    <property type="project" value="TreeGrafter"/>
</dbReference>
<dbReference type="Gene3D" id="1.10.10.650">
    <property type="entry name" value="RuvA domain 2-like"/>
    <property type="match status" value="1"/>
</dbReference>
<dbReference type="RefSeq" id="WP_022637077.1">
    <property type="nucleotide sequence ID" value="NZ_ASJR01000013.1"/>
</dbReference>
<dbReference type="InterPro" id="IPR041692">
    <property type="entry name" value="HHH_9"/>
</dbReference>
<dbReference type="CDD" id="cd05685">
    <property type="entry name" value="S1_Tex"/>
    <property type="match status" value="1"/>
</dbReference>
<dbReference type="Pfam" id="PF16921">
    <property type="entry name" value="Tex_YqgF"/>
    <property type="match status" value="1"/>
</dbReference>
<dbReference type="GO" id="GO:0003729">
    <property type="term" value="F:mRNA binding"/>
    <property type="evidence" value="ECO:0007669"/>
    <property type="project" value="TreeGrafter"/>
</dbReference>
<dbReference type="InterPro" id="IPR018974">
    <property type="entry name" value="Tex-like_N"/>
</dbReference>
<dbReference type="SUPFAM" id="SSF158832">
    <property type="entry name" value="Tex N-terminal region-like"/>
    <property type="match status" value="1"/>
</dbReference>
<dbReference type="EMBL" id="ASJR01000013">
    <property type="protein sequence ID" value="ERP31428.1"/>
    <property type="molecule type" value="Genomic_DNA"/>
</dbReference>
<dbReference type="InterPro" id="IPR006641">
    <property type="entry name" value="YqgF/RNaseH-like_dom"/>
</dbReference>
<dbReference type="InterPro" id="IPR012337">
    <property type="entry name" value="RNaseH-like_sf"/>
</dbReference>
<dbReference type="PROSITE" id="PS50126">
    <property type="entry name" value="S1"/>
    <property type="match status" value="1"/>
</dbReference>
<dbReference type="InterPro" id="IPR023319">
    <property type="entry name" value="Tex-like_HTH_dom_sf"/>
</dbReference>
<protein>
    <submittedName>
        <fullName evidence="2">Tex-like protein</fullName>
    </submittedName>
</protein>
<dbReference type="Gene3D" id="1.10.150.310">
    <property type="entry name" value="Tex RuvX-like domain-like"/>
    <property type="match status" value="1"/>
</dbReference>
<evidence type="ECO:0000313" key="2">
    <source>
        <dbReference type="EMBL" id="ERP31428.1"/>
    </source>
</evidence>
<dbReference type="AlphaFoldDB" id="U7D667"/>
<dbReference type="InterPro" id="IPR023323">
    <property type="entry name" value="Tex-like_dom_sf"/>
</dbReference>
<sequence>MDRTTYIQNKRRFPVQVIRDSTAAFDAGATVHFLARYRKEMCAPLTEEDLFTLLDDCHEYTAFIARKNAIEKELKKRDLLHKDVIHALAAATCRSELEQIYLPFKQSRTTKAESARRAGLTPVADHISTSRKGSQQPNWSEWVDMSRARRFGYTTKQEVLAGAAEIIQDRLRKNRRLRSWLTARIRKKSSIRASKKKEAPAGSSTADTYDGFSSPLHQVKPHALLALMRGQKEKLLTLRIEYPRAQAEAYIEKNILRPQGTYASLIRRCITTALSKDLLPAIKKEVLREAEEHAHRHSIDIFSQNLKKTLLAPPAGAVPVLAMDPGYAHGCKCALLSAVGEPLKLTTVYLTSPSKRAQAKKELHRIITAYHPKLIGLGNGCASRETRKFLQRELLPELSDTPSLVMVQEAGASVYSASVRGRKDFPQYDITLRSAISLGRRLQDPLSELIKIPPHALGLGQYQHDVPVKALQQNLHRTVEQVVHRIGADLNTASEDILATLSGLNRTVAQNIISHRSQKGPFSSRHELRSVLGIGPQRYTQAVGFVRVKNGDSPLENTGIHPEQYPLVEEICRHLACTIEELCSTPALLEDIQPHTFTFGKVHKETLEDIFFELRNPGLDPRQEFSLPEFNQRVFSMDDLHTGMEISGVVVNVTDFGAFVDLGIGEKGLIHISHLSDHFVEHPLNVIAPGEFVRVRILSLDTQRKRIGLSLIDETSPSFSQQSNA</sequence>
<dbReference type="PATRIC" id="fig|1313304.3.peg.1553"/>
<dbReference type="InterPro" id="IPR055179">
    <property type="entry name" value="Tex-like_central_region"/>
</dbReference>
<name>U7D667_9BACT</name>
<dbReference type="SMART" id="SM00732">
    <property type="entry name" value="YqgFc"/>
    <property type="match status" value="1"/>
</dbReference>
<accession>U7D667</accession>
<organism evidence="2 3">
    <name type="scientific">Chitinivibrio alkaliphilus ACht1</name>
    <dbReference type="NCBI Taxonomy" id="1313304"/>
    <lineage>
        <taxon>Bacteria</taxon>
        <taxon>Pseudomonadati</taxon>
        <taxon>Fibrobacterota</taxon>
        <taxon>Chitinivibrionia</taxon>
        <taxon>Chitinivibrionales</taxon>
        <taxon>Chitinivibrionaceae</taxon>
        <taxon>Chitinivibrio</taxon>
    </lineage>
</organism>
<dbReference type="Proteomes" id="UP000017148">
    <property type="component" value="Unassembled WGS sequence"/>
</dbReference>
<dbReference type="InterPro" id="IPR003029">
    <property type="entry name" value="S1_domain"/>
</dbReference>
<dbReference type="FunFam" id="3.30.420.140:FF:000001">
    <property type="entry name" value="RNA-binding transcriptional accessory protein"/>
    <property type="match status" value="1"/>
</dbReference>
<dbReference type="InterPro" id="IPR037027">
    <property type="entry name" value="YqgF/RNaseH-like_dom_sf"/>
</dbReference>
<gene>
    <name evidence="2" type="ORF">CALK_1628</name>
</gene>
<reference evidence="2 3" key="1">
    <citation type="journal article" date="2013" name="Environ. Microbiol.">
        <title>Genome analysis of Chitinivibrio alkaliphilus gen. nov., sp. nov., a novel extremely haloalkaliphilic anaerobic chitinolytic bacterium from the candidate phylum Termite Group 3.</title>
        <authorList>
            <person name="Sorokin D.Y."/>
            <person name="Gumerov V.M."/>
            <person name="Rakitin A.L."/>
            <person name="Beletsky A.V."/>
            <person name="Damste J.S."/>
            <person name="Muyzer G."/>
            <person name="Mardanov A.V."/>
            <person name="Ravin N.V."/>
        </authorList>
    </citation>
    <scope>NUCLEOTIDE SEQUENCE [LARGE SCALE GENOMIC DNA]</scope>
    <source>
        <strain evidence="2 3">ACht1</strain>
    </source>
</reference>
<dbReference type="OrthoDB" id="9804714at2"/>
<dbReference type="PANTHER" id="PTHR10724:SF10">
    <property type="entry name" value="S1 RNA-BINDING DOMAIN-CONTAINING PROTEIN 1"/>
    <property type="match status" value="1"/>
</dbReference>
<dbReference type="Pfam" id="PF17674">
    <property type="entry name" value="HHH_9"/>
    <property type="match status" value="1"/>
</dbReference>
<dbReference type="eggNOG" id="COG2183">
    <property type="taxonomic scope" value="Bacteria"/>
</dbReference>
<dbReference type="InterPro" id="IPR032639">
    <property type="entry name" value="Tex_YqgF"/>
</dbReference>
<dbReference type="GO" id="GO:0005737">
    <property type="term" value="C:cytoplasm"/>
    <property type="evidence" value="ECO:0007669"/>
    <property type="project" value="UniProtKB-ARBA"/>
</dbReference>
<feature type="domain" description="S1 motif" evidence="1">
    <location>
        <begin position="643"/>
        <end position="712"/>
    </location>
</feature>
<dbReference type="SMART" id="SM00316">
    <property type="entry name" value="S1"/>
    <property type="match status" value="1"/>
</dbReference>
<comment type="caution">
    <text evidence="2">The sequence shown here is derived from an EMBL/GenBank/DDBJ whole genome shotgun (WGS) entry which is preliminary data.</text>
</comment>
<dbReference type="Gene3D" id="3.30.420.140">
    <property type="entry name" value="YqgF/RNase H-like domain"/>
    <property type="match status" value="1"/>
</dbReference>
<evidence type="ECO:0000259" key="1">
    <source>
        <dbReference type="PROSITE" id="PS50126"/>
    </source>
</evidence>
<dbReference type="Gene3D" id="1.10.3500.10">
    <property type="entry name" value="Tex N-terminal region-like"/>
    <property type="match status" value="1"/>
</dbReference>